<protein>
    <recommendedName>
        <fullName evidence="1">RNA helicase</fullName>
        <ecNumber evidence="1">3.6.4.13</ecNumber>
    </recommendedName>
</protein>
<dbReference type="GO" id="GO:0003723">
    <property type="term" value="F:RNA binding"/>
    <property type="evidence" value="ECO:0007669"/>
    <property type="project" value="TreeGrafter"/>
</dbReference>
<dbReference type="SMART" id="SM00487">
    <property type="entry name" value="DEXDc"/>
    <property type="match status" value="1"/>
</dbReference>
<accession>A0AAD2G2C8</accession>
<evidence type="ECO:0000259" key="9">
    <source>
        <dbReference type="PROSITE" id="PS51194"/>
    </source>
</evidence>
<dbReference type="InterPro" id="IPR044742">
    <property type="entry name" value="DEAD/DEAH_RhlB"/>
</dbReference>
<organism evidence="10 11">
    <name type="scientific">Cylindrotheca closterium</name>
    <dbReference type="NCBI Taxonomy" id="2856"/>
    <lineage>
        <taxon>Eukaryota</taxon>
        <taxon>Sar</taxon>
        <taxon>Stramenopiles</taxon>
        <taxon>Ochrophyta</taxon>
        <taxon>Bacillariophyta</taxon>
        <taxon>Bacillariophyceae</taxon>
        <taxon>Bacillariophycidae</taxon>
        <taxon>Bacillariales</taxon>
        <taxon>Bacillariaceae</taxon>
        <taxon>Cylindrotheca</taxon>
    </lineage>
</organism>
<feature type="region of interest" description="Disordered" evidence="6">
    <location>
        <begin position="92"/>
        <end position="134"/>
    </location>
</feature>
<dbReference type="InterPro" id="IPR001650">
    <property type="entry name" value="Helicase_C-like"/>
</dbReference>
<dbReference type="InterPro" id="IPR014001">
    <property type="entry name" value="Helicase_ATP-bd"/>
</dbReference>
<evidence type="ECO:0000256" key="1">
    <source>
        <dbReference type="ARBA" id="ARBA00012552"/>
    </source>
</evidence>
<dbReference type="GO" id="GO:0003724">
    <property type="term" value="F:RNA helicase activity"/>
    <property type="evidence" value="ECO:0007669"/>
    <property type="project" value="UniProtKB-EC"/>
</dbReference>
<feature type="compositionally biased region" description="Polar residues" evidence="6">
    <location>
        <begin position="94"/>
        <end position="103"/>
    </location>
</feature>
<comment type="caution">
    <text evidence="10">The sequence shown here is derived from an EMBL/GenBank/DDBJ whole genome shotgun (WGS) entry which is preliminary data.</text>
</comment>
<name>A0AAD2G2C8_9STRA</name>
<proteinExistence type="predicted"/>
<keyword evidence="2" id="KW-0547">Nucleotide-binding</keyword>
<evidence type="ECO:0000256" key="7">
    <source>
        <dbReference type="SAM" id="SignalP"/>
    </source>
</evidence>
<feature type="region of interest" description="Disordered" evidence="6">
    <location>
        <begin position="161"/>
        <end position="254"/>
    </location>
</feature>
<dbReference type="CDD" id="cd00268">
    <property type="entry name" value="DEADc"/>
    <property type="match status" value="1"/>
</dbReference>
<evidence type="ECO:0000256" key="4">
    <source>
        <dbReference type="ARBA" id="ARBA00022806"/>
    </source>
</evidence>
<evidence type="ECO:0000256" key="3">
    <source>
        <dbReference type="ARBA" id="ARBA00022801"/>
    </source>
</evidence>
<dbReference type="PANTHER" id="PTHR47963">
    <property type="entry name" value="DEAD-BOX ATP-DEPENDENT RNA HELICASE 47, MITOCHONDRIAL"/>
    <property type="match status" value="1"/>
</dbReference>
<keyword evidence="4" id="KW-0347">Helicase</keyword>
<feature type="chain" id="PRO_5042161137" description="RNA helicase" evidence="7">
    <location>
        <begin position="26"/>
        <end position="721"/>
    </location>
</feature>
<dbReference type="CDD" id="cd18787">
    <property type="entry name" value="SF2_C_DEAD"/>
    <property type="match status" value="1"/>
</dbReference>
<dbReference type="SUPFAM" id="SSF52540">
    <property type="entry name" value="P-loop containing nucleoside triphosphate hydrolases"/>
    <property type="match status" value="1"/>
</dbReference>
<dbReference type="InterPro" id="IPR027417">
    <property type="entry name" value="P-loop_NTPase"/>
</dbReference>
<dbReference type="EC" id="3.6.4.13" evidence="1"/>
<sequence length="721" mass="79834">MMSTNISICSLISVGLILSLPLSDAFQGMEVGPRQYSTTATRLYNSQKKKPRFSQQAHIQKKESISRSKPKPWDSGKSIDELESKLMSRWGTLEDQQAPTSNGKTKKKQTSRSTPDLRAPVFDPWDDDEQPKRQVVREYYDEDDEGFEYVELEDDEEFDISEIQFDDTDTVFSGQSSKFESRKMRVGDLISPKPVGGRGTFKSDDEAGGYFFNPKSTTTAPIDNKKKSQSAQTKEKKEEAEPKKKEPKESAKEIMGENGKPLLLCVEEAMSRFESTVEEGVMDTIDATEESPIVALAKKKSWEDLGITSPILLENLDYMNCLAPLDVQVKTVPAALTGNDVLVGTYTGSGKTLSFLAPLIQRLLWDGDNVDFKNLGLAILIIAPGRELASQITSVTRELIQDTGLTVQLAIGGTTFSRNLEQIRKRKPNIIVGTPGRIAELVVGKPGEKSGRLKIASLQSLVMDEFDALLEYKPHREPTRAIMTTLKRRHRDSMQSILCSATASDIMESSKVVDFLRPGFETAMADETDVLVSRKNKKSTMVSKTALHGVMHVPHRRFALDTLRRVLHTDPNPQQILIFVENSRKVDIVVEKLGNMGIVAAPLHGGMNSDKMDRAEVSKALREGYVGIVVATELAARGLDAPLLTHVINLDLPTDASHYAHRSGRCGRGGRPGVVINFTTGPKERNVPQRFADSLGIEMHSVEARSGKLVMVDPTTQKLDE</sequence>
<evidence type="ECO:0000256" key="2">
    <source>
        <dbReference type="ARBA" id="ARBA00022741"/>
    </source>
</evidence>
<gene>
    <name evidence="10" type="ORF">CYCCA115_LOCUS18545</name>
</gene>
<dbReference type="InterPro" id="IPR050547">
    <property type="entry name" value="DEAD_box_RNA_helicases"/>
</dbReference>
<feature type="domain" description="Helicase C-terminal" evidence="9">
    <location>
        <begin position="562"/>
        <end position="710"/>
    </location>
</feature>
<feature type="domain" description="Helicase ATP-binding" evidence="8">
    <location>
        <begin position="332"/>
        <end position="521"/>
    </location>
</feature>
<feature type="compositionally biased region" description="Basic and acidic residues" evidence="6">
    <location>
        <begin position="60"/>
        <end position="79"/>
    </location>
</feature>
<evidence type="ECO:0000256" key="5">
    <source>
        <dbReference type="ARBA" id="ARBA00022840"/>
    </source>
</evidence>
<keyword evidence="3" id="KW-0378">Hydrolase</keyword>
<dbReference type="PROSITE" id="PS51194">
    <property type="entry name" value="HELICASE_CTER"/>
    <property type="match status" value="1"/>
</dbReference>
<keyword evidence="11" id="KW-1185">Reference proteome</keyword>
<feature type="region of interest" description="Disordered" evidence="6">
    <location>
        <begin position="45"/>
        <end position="79"/>
    </location>
</feature>
<dbReference type="PANTHER" id="PTHR47963:SF8">
    <property type="entry name" value="ATP-DEPENDENT RNA HELICASE DEAD"/>
    <property type="match status" value="1"/>
</dbReference>
<dbReference type="GO" id="GO:0016787">
    <property type="term" value="F:hydrolase activity"/>
    <property type="evidence" value="ECO:0007669"/>
    <property type="project" value="UniProtKB-KW"/>
</dbReference>
<dbReference type="Pfam" id="PF00271">
    <property type="entry name" value="Helicase_C"/>
    <property type="match status" value="1"/>
</dbReference>
<dbReference type="Gene3D" id="3.40.50.300">
    <property type="entry name" value="P-loop containing nucleotide triphosphate hydrolases"/>
    <property type="match status" value="2"/>
</dbReference>
<dbReference type="EMBL" id="CAKOGP040002047">
    <property type="protein sequence ID" value="CAJ1960129.1"/>
    <property type="molecule type" value="Genomic_DNA"/>
</dbReference>
<dbReference type="PROSITE" id="PS51192">
    <property type="entry name" value="HELICASE_ATP_BIND_1"/>
    <property type="match status" value="1"/>
</dbReference>
<keyword evidence="5" id="KW-0067">ATP-binding</keyword>
<keyword evidence="7" id="KW-0732">Signal</keyword>
<dbReference type="Proteomes" id="UP001295423">
    <property type="component" value="Unassembled WGS sequence"/>
</dbReference>
<dbReference type="AlphaFoldDB" id="A0AAD2G2C8"/>
<evidence type="ECO:0000313" key="11">
    <source>
        <dbReference type="Proteomes" id="UP001295423"/>
    </source>
</evidence>
<evidence type="ECO:0000259" key="8">
    <source>
        <dbReference type="PROSITE" id="PS51192"/>
    </source>
</evidence>
<feature type="compositionally biased region" description="Basic and acidic residues" evidence="6">
    <location>
        <begin position="233"/>
        <end position="254"/>
    </location>
</feature>
<dbReference type="Pfam" id="PF00270">
    <property type="entry name" value="DEAD"/>
    <property type="match status" value="1"/>
</dbReference>
<evidence type="ECO:0000256" key="6">
    <source>
        <dbReference type="SAM" id="MobiDB-lite"/>
    </source>
</evidence>
<dbReference type="SMART" id="SM00490">
    <property type="entry name" value="HELICc"/>
    <property type="match status" value="1"/>
</dbReference>
<reference evidence="10" key="1">
    <citation type="submission" date="2023-08" db="EMBL/GenBank/DDBJ databases">
        <authorList>
            <person name="Audoor S."/>
            <person name="Bilcke G."/>
        </authorList>
    </citation>
    <scope>NUCLEOTIDE SEQUENCE</scope>
</reference>
<feature type="signal peptide" evidence="7">
    <location>
        <begin position="1"/>
        <end position="25"/>
    </location>
</feature>
<dbReference type="GO" id="GO:0005524">
    <property type="term" value="F:ATP binding"/>
    <property type="evidence" value="ECO:0007669"/>
    <property type="project" value="UniProtKB-KW"/>
</dbReference>
<evidence type="ECO:0000313" key="10">
    <source>
        <dbReference type="EMBL" id="CAJ1960129.1"/>
    </source>
</evidence>
<dbReference type="InterPro" id="IPR011545">
    <property type="entry name" value="DEAD/DEAH_box_helicase_dom"/>
</dbReference>